<sequence>MADAAPAASPEVTKSTEDAKKRKRKEKESHVLHQTTFRKPTWSYFHLTIITPGTASQTPSASAAPSDSRNVDALTVSTLLMQPLTAYLGITGSAVPIDILHTQGRNTYVRIPRQDARAFRAGLSNWIGSCDAGSVPGVKEGGRVNVAWRVIAEGGSLGLLRGAGEELFGKDGAAY</sequence>
<dbReference type="GO" id="GO:0008033">
    <property type="term" value="P:tRNA processing"/>
    <property type="evidence" value="ECO:0007669"/>
    <property type="project" value="InterPro"/>
</dbReference>
<dbReference type="AlphaFoldDB" id="A0A9P4WTY9"/>
<organism evidence="3 4">
    <name type="scientific">Didymella heteroderae</name>
    <dbReference type="NCBI Taxonomy" id="1769908"/>
    <lineage>
        <taxon>Eukaryota</taxon>
        <taxon>Fungi</taxon>
        <taxon>Dikarya</taxon>
        <taxon>Ascomycota</taxon>
        <taxon>Pezizomycotina</taxon>
        <taxon>Dothideomycetes</taxon>
        <taxon>Pleosporomycetidae</taxon>
        <taxon>Pleosporales</taxon>
        <taxon>Pleosporineae</taxon>
        <taxon>Didymellaceae</taxon>
        <taxon>Didymella</taxon>
    </lineage>
</organism>
<keyword evidence="4" id="KW-1185">Reference proteome</keyword>
<accession>A0A9P4WTY9</accession>
<dbReference type="GO" id="GO:0005655">
    <property type="term" value="C:nucleolar ribonuclease P complex"/>
    <property type="evidence" value="ECO:0007669"/>
    <property type="project" value="InterPro"/>
</dbReference>
<feature type="domain" description="Ribonucleases P/MRP subunit Pop8-like" evidence="2">
    <location>
        <begin position="42"/>
        <end position="126"/>
    </location>
</feature>
<dbReference type="GO" id="GO:0000172">
    <property type="term" value="C:ribonuclease MRP complex"/>
    <property type="evidence" value="ECO:0007669"/>
    <property type="project" value="InterPro"/>
</dbReference>
<protein>
    <recommendedName>
        <fullName evidence="2">Ribonucleases P/MRP subunit Pop8-like domain-containing protein</fullName>
    </recommendedName>
</protein>
<dbReference type="InterPro" id="IPR020347">
    <property type="entry name" value="Pop8"/>
</dbReference>
<dbReference type="PANTHER" id="PTHR28173">
    <property type="entry name" value="RIBONUCLEASES P/MRP PROTEIN SUBUNIT POP8"/>
    <property type="match status" value="1"/>
</dbReference>
<dbReference type="Proteomes" id="UP000758155">
    <property type="component" value="Unassembled WGS sequence"/>
</dbReference>
<dbReference type="GO" id="GO:0034965">
    <property type="term" value="P:intronic box C/D snoRNA processing"/>
    <property type="evidence" value="ECO:0007669"/>
    <property type="project" value="TreeGrafter"/>
</dbReference>
<evidence type="ECO:0000256" key="1">
    <source>
        <dbReference type="SAM" id="MobiDB-lite"/>
    </source>
</evidence>
<name>A0A9P4WTY9_9PLEO</name>
<dbReference type="Pfam" id="PF20976">
    <property type="entry name" value="Pop8"/>
    <property type="match status" value="1"/>
</dbReference>
<dbReference type="GO" id="GO:0000294">
    <property type="term" value="P:nuclear-transcribed mRNA catabolic process, RNase MRP-dependent"/>
    <property type="evidence" value="ECO:0007669"/>
    <property type="project" value="TreeGrafter"/>
</dbReference>
<gene>
    <name evidence="3" type="ORF">E8E12_006861</name>
</gene>
<dbReference type="OrthoDB" id="5530243at2759"/>
<feature type="compositionally biased region" description="Basic and acidic residues" evidence="1">
    <location>
        <begin position="14"/>
        <end position="31"/>
    </location>
</feature>
<dbReference type="GO" id="GO:0000171">
    <property type="term" value="F:ribonuclease MRP activity"/>
    <property type="evidence" value="ECO:0007669"/>
    <property type="project" value="TreeGrafter"/>
</dbReference>
<evidence type="ECO:0000313" key="4">
    <source>
        <dbReference type="Proteomes" id="UP000758155"/>
    </source>
</evidence>
<reference evidence="3" key="1">
    <citation type="submission" date="2019-04" db="EMBL/GenBank/DDBJ databases">
        <title>Sequencing of skin fungus with MAO and IRED activity.</title>
        <authorList>
            <person name="Marsaioli A.J."/>
            <person name="Bonatto J.M.C."/>
            <person name="Reis Junior O."/>
        </authorList>
    </citation>
    <scope>NUCLEOTIDE SEQUENCE</scope>
    <source>
        <strain evidence="3">28M1</strain>
    </source>
</reference>
<comment type="caution">
    <text evidence="3">The sequence shown here is derived from an EMBL/GenBank/DDBJ whole genome shotgun (WGS) entry which is preliminary data.</text>
</comment>
<dbReference type="EMBL" id="SWKV01000020">
    <property type="protein sequence ID" value="KAF3041544.1"/>
    <property type="molecule type" value="Genomic_DNA"/>
</dbReference>
<evidence type="ECO:0000259" key="2">
    <source>
        <dbReference type="Pfam" id="PF20976"/>
    </source>
</evidence>
<dbReference type="InterPro" id="IPR049128">
    <property type="entry name" value="Pop8-like_dom"/>
</dbReference>
<dbReference type="GO" id="GO:0004526">
    <property type="term" value="F:ribonuclease P activity"/>
    <property type="evidence" value="ECO:0007669"/>
    <property type="project" value="TreeGrafter"/>
</dbReference>
<proteinExistence type="predicted"/>
<feature type="region of interest" description="Disordered" evidence="1">
    <location>
        <begin position="1"/>
        <end position="32"/>
    </location>
</feature>
<evidence type="ECO:0000313" key="3">
    <source>
        <dbReference type="EMBL" id="KAF3041544.1"/>
    </source>
</evidence>
<dbReference type="PANTHER" id="PTHR28173:SF1">
    <property type="entry name" value="RIBONUCLEASES P_MRP PROTEIN SUBUNIT POP8"/>
    <property type="match status" value="1"/>
</dbReference>